<dbReference type="Proteomes" id="UP000580474">
    <property type="component" value="Unassembled WGS sequence"/>
</dbReference>
<dbReference type="Gene3D" id="2.40.290.10">
    <property type="match status" value="1"/>
</dbReference>
<dbReference type="GO" id="GO:0003690">
    <property type="term" value="F:double-stranded DNA binding"/>
    <property type="evidence" value="ECO:0007669"/>
    <property type="project" value="UniProtKB-UniRule"/>
</dbReference>
<dbReference type="PANTHER" id="PTHR41251">
    <property type="entry name" value="NON-HOMOLOGOUS END JOINING PROTEIN KU"/>
    <property type="match status" value="1"/>
</dbReference>
<dbReference type="PIRSF" id="PIRSF006493">
    <property type="entry name" value="Prok_Ku"/>
    <property type="match status" value="1"/>
</dbReference>
<sequence>MARKIWTGSINFGLVTIPVGLYAATEDHSPSFHQYQRGTTDRVRYKRVNERTGDEVDYGEIVKGREVEGVLVTVDQQELDEIAPGRSRTIDITSFVDLDEIDPVYFQRTYWLAPNAKENHRPYDLLRRAMEQTNQVGIARFVLRGKEYLTAVRADETALALNTLFFDDEIREPGEIIGDAGGTAPSDKEIQMAETVIESMTGEWRPQEYEDTYTERVEQLLADKAHGVSPEAAEEPSQATDVIDLTDALRRSVEQARGKRGGRTGGDDLGELNKGELDKRAKELGVRGRSKMNRSDLEAAVRDAASGSRAAS</sequence>
<evidence type="ECO:0000313" key="7">
    <source>
        <dbReference type="Proteomes" id="UP000580474"/>
    </source>
</evidence>
<evidence type="ECO:0000256" key="4">
    <source>
        <dbReference type="SAM" id="MobiDB-lite"/>
    </source>
</evidence>
<keyword evidence="3" id="KW-0227">DNA damage</keyword>
<dbReference type="InterPro" id="IPR016194">
    <property type="entry name" value="SPOC-like_C_dom_sf"/>
</dbReference>
<dbReference type="NCBIfam" id="TIGR02772">
    <property type="entry name" value="Ku_bact"/>
    <property type="match status" value="1"/>
</dbReference>
<name>A0A840NC63_9PSEU</name>
<gene>
    <name evidence="3" type="primary">ku</name>
    <name evidence="6" type="ORF">BJ969_002618</name>
</gene>
<comment type="subunit">
    <text evidence="3">Homodimer. Interacts with LigD.</text>
</comment>
<comment type="similarity">
    <text evidence="3">Belongs to the prokaryotic Ku family.</text>
</comment>
<dbReference type="EMBL" id="JACHIV010000001">
    <property type="protein sequence ID" value="MBB5069530.1"/>
    <property type="molecule type" value="Genomic_DNA"/>
</dbReference>
<dbReference type="HAMAP" id="MF_01875">
    <property type="entry name" value="Prokaryotic_Ku"/>
    <property type="match status" value="1"/>
</dbReference>
<evidence type="ECO:0000256" key="2">
    <source>
        <dbReference type="ARBA" id="ARBA00023172"/>
    </source>
</evidence>
<feature type="region of interest" description="Disordered" evidence="4">
    <location>
        <begin position="254"/>
        <end position="312"/>
    </location>
</feature>
<dbReference type="InterPro" id="IPR006164">
    <property type="entry name" value="DNA_bd_Ku70/Ku80"/>
</dbReference>
<dbReference type="RefSeq" id="WP_184479207.1">
    <property type="nucleotide sequence ID" value="NZ_JACHIV010000001.1"/>
</dbReference>
<dbReference type="CDD" id="cd00789">
    <property type="entry name" value="KU_like"/>
    <property type="match status" value="1"/>
</dbReference>
<comment type="caution">
    <text evidence="6">The sequence shown here is derived from an EMBL/GenBank/DDBJ whole genome shotgun (WGS) entry which is preliminary data.</text>
</comment>
<accession>A0A840NC63</accession>
<evidence type="ECO:0000256" key="1">
    <source>
        <dbReference type="ARBA" id="ARBA00023125"/>
    </source>
</evidence>
<keyword evidence="1 3" id="KW-0238">DNA-binding</keyword>
<protein>
    <recommendedName>
        <fullName evidence="3">Non-homologous end joining protein Ku</fullName>
    </recommendedName>
</protein>
<reference evidence="6 7" key="1">
    <citation type="submission" date="2020-08" db="EMBL/GenBank/DDBJ databases">
        <title>Sequencing the genomes of 1000 actinobacteria strains.</title>
        <authorList>
            <person name="Klenk H.-P."/>
        </authorList>
    </citation>
    <scope>NUCLEOTIDE SEQUENCE [LARGE SCALE GENOMIC DNA]</scope>
    <source>
        <strain evidence="6 7">DSM 45582</strain>
    </source>
</reference>
<evidence type="ECO:0000256" key="3">
    <source>
        <dbReference type="HAMAP-Rule" id="MF_01875"/>
    </source>
</evidence>
<organism evidence="6 7">
    <name type="scientific">Saccharopolyspora gloriosae</name>
    <dbReference type="NCBI Taxonomy" id="455344"/>
    <lineage>
        <taxon>Bacteria</taxon>
        <taxon>Bacillati</taxon>
        <taxon>Actinomycetota</taxon>
        <taxon>Actinomycetes</taxon>
        <taxon>Pseudonocardiales</taxon>
        <taxon>Pseudonocardiaceae</taxon>
        <taxon>Saccharopolyspora</taxon>
    </lineage>
</organism>
<comment type="function">
    <text evidence="3">With LigD forms a non-homologous end joining (NHEJ) DNA repair enzyme, which repairs dsDNA breaks with reduced fidelity. Binds linear dsDNA with 5'- and 3'- overhangs but not closed circular dsDNA nor ssDNA. Recruits and stimulates the ligase activity of LigD.</text>
</comment>
<dbReference type="GO" id="GO:0006310">
    <property type="term" value="P:DNA recombination"/>
    <property type="evidence" value="ECO:0007669"/>
    <property type="project" value="UniProtKB-KW"/>
</dbReference>
<dbReference type="SUPFAM" id="SSF100939">
    <property type="entry name" value="SPOC domain-like"/>
    <property type="match status" value="1"/>
</dbReference>
<dbReference type="Pfam" id="PF02735">
    <property type="entry name" value="Ku"/>
    <property type="match status" value="1"/>
</dbReference>
<dbReference type="InterPro" id="IPR009187">
    <property type="entry name" value="Prok_Ku"/>
</dbReference>
<feature type="compositionally biased region" description="Basic and acidic residues" evidence="4">
    <location>
        <begin position="271"/>
        <end position="286"/>
    </location>
</feature>
<keyword evidence="7" id="KW-1185">Reference proteome</keyword>
<evidence type="ECO:0000313" key="6">
    <source>
        <dbReference type="EMBL" id="MBB5069530.1"/>
    </source>
</evidence>
<keyword evidence="3" id="KW-0234">DNA repair</keyword>
<dbReference type="FunFam" id="2.40.290.10:FF:000004">
    <property type="entry name" value="Non-homologous end joining protein Ku"/>
    <property type="match status" value="1"/>
</dbReference>
<dbReference type="AlphaFoldDB" id="A0A840NC63"/>
<dbReference type="GO" id="GO:0006303">
    <property type="term" value="P:double-strand break repair via nonhomologous end joining"/>
    <property type="evidence" value="ECO:0007669"/>
    <property type="project" value="UniProtKB-UniRule"/>
</dbReference>
<keyword evidence="2 3" id="KW-0233">DNA recombination</keyword>
<proteinExistence type="inferred from homology"/>
<dbReference type="PANTHER" id="PTHR41251:SF1">
    <property type="entry name" value="NON-HOMOLOGOUS END JOINING PROTEIN KU"/>
    <property type="match status" value="1"/>
</dbReference>
<feature type="domain" description="Ku" evidence="5">
    <location>
        <begin position="53"/>
        <end position="181"/>
    </location>
</feature>
<evidence type="ECO:0000259" key="5">
    <source>
        <dbReference type="SMART" id="SM00559"/>
    </source>
</evidence>
<dbReference type="SMART" id="SM00559">
    <property type="entry name" value="Ku78"/>
    <property type="match status" value="1"/>
</dbReference>